<keyword evidence="5" id="KW-0460">Magnesium</keyword>
<evidence type="ECO:0000259" key="7">
    <source>
        <dbReference type="Pfam" id="PF22624"/>
    </source>
</evidence>
<dbReference type="GO" id="GO:0000287">
    <property type="term" value="F:magnesium ion binding"/>
    <property type="evidence" value="ECO:0007669"/>
    <property type="project" value="InterPro"/>
</dbReference>
<dbReference type="PATRIC" id="fig|931276.5.peg.2941"/>
<dbReference type="STRING" id="36745.CLSAP_26580"/>
<dbReference type="InterPro" id="IPR008278">
    <property type="entry name" value="4-PPantetheinyl_Trfase_dom"/>
</dbReference>
<comment type="cofactor">
    <cofactor evidence="1">
        <name>Mg(2+)</name>
        <dbReference type="ChEBI" id="CHEBI:18420"/>
    </cofactor>
</comment>
<evidence type="ECO:0000313" key="9">
    <source>
        <dbReference type="Proteomes" id="UP000011728"/>
    </source>
</evidence>
<dbReference type="Pfam" id="PF01648">
    <property type="entry name" value="ACPS"/>
    <property type="match status" value="1"/>
</dbReference>
<keyword evidence="4" id="KW-0479">Metal-binding</keyword>
<evidence type="ECO:0000256" key="3">
    <source>
        <dbReference type="ARBA" id="ARBA00022679"/>
    </source>
</evidence>
<dbReference type="InterPro" id="IPR055066">
    <property type="entry name" value="AASDHPPT_N"/>
</dbReference>
<dbReference type="PANTHER" id="PTHR12215">
    <property type="entry name" value="PHOSPHOPANTETHEINE TRANSFERASE"/>
    <property type="match status" value="1"/>
</dbReference>
<sequence length="228" mass="27059">MKLYALKITQNIPQPLFNNLLSFLSEEKQKKINKFIKKEDADRSLIGDILIREALLCDFQIRNIKFNYNAYGKPYLINDPHIFFNISHSGDWVVCAINDCEIGIDIEKVDRFDLDIAKHFFSEKEYFNLIKIAPLKRIEHFYDLWTLKESYIKAYGMGLNLDLRSFSIEIHKNKFILQTKNDFTNCFFKQFDIDKNYKLSVCTIQDSFPREIILKNLYSLNLLEQIKT</sequence>
<dbReference type="GO" id="GO:0005829">
    <property type="term" value="C:cytosol"/>
    <property type="evidence" value="ECO:0007669"/>
    <property type="project" value="TreeGrafter"/>
</dbReference>
<dbReference type="InterPro" id="IPR037143">
    <property type="entry name" value="4-PPantetheinyl_Trfase_dom_sf"/>
</dbReference>
<dbReference type="SUPFAM" id="SSF56214">
    <property type="entry name" value="4'-phosphopantetheinyl transferase"/>
    <property type="match status" value="2"/>
</dbReference>
<name>M1LUE0_9CLOT</name>
<dbReference type="InterPro" id="IPR004568">
    <property type="entry name" value="Ppantetheine-prot_Trfase_dom"/>
</dbReference>
<dbReference type="Gene3D" id="3.90.470.20">
    <property type="entry name" value="4'-phosphopantetheinyl transferase domain"/>
    <property type="match status" value="2"/>
</dbReference>
<dbReference type="Pfam" id="PF22624">
    <property type="entry name" value="AASDHPPT_N"/>
    <property type="match status" value="1"/>
</dbReference>
<dbReference type="GO" id="GO:0008897">
    <property type="term" value="F:holo-[acyl-carrier-protein] synthase activity"/>
    <property type="evidence" value="ECO:0007669"/>
    <property type="project" value="InterPro"/>
</dbReference>
<reference evidence="8 9" key="1">
    <citation type="submission" date="2013-02" db="EMBL/GenBank/DDBJ databases">
        <title>Genome sequence of Clostridium saccharoperbutylacetonicum N1-4(HMT).</title>
        <authorList>
            <person name="Poehlein A."/>
            <person name="Daniel R."/>
        </authorList>
    </citation>
    <scope>NUCLEOTIDE SEQUENCE [LARGE SCALE GENOMIC DNA]</scope>
    <source>
        <strain evidence="9">N1-4(HMT)</strain>
    </source>
</reference>
<organism evidence="8 9">
    <name type="scientific">Clostridium saccharoperbutylacetonicum N1-4(HMT)</name>
    <dbReference type="NCBI Taxonomy" id="931276"/>
    <lineage>
        <taxon>Bacteria</taxon>
        <taxon>Bacillati</taxon>
        <taxon>Bacillota</taxon>
        <taxon>Clostridia</taxon>
        <taxon>Eubacteriales</taxon>
        <taxon>Clostridiaceae</taxon>
        <taxon>Clostridium</taxon>
    </lineage>
</organism>
<dbReference type="eggNOG" id="COG2091">
    <property type="taxonomic scope" value="Bacteria"/>
</dbReference>
<evidence type="ECO:0000259" key="6">
    <source>
        <dbReference type="Pfam" id="PF01648"/>
    </source>
</evidence>
<dbReference type="KEGG" id="csr:Cspa_c29240"/>
<evidence type="ECO:0000256" key="2">
    <source>
        <dbReference type="ARBA" id="ARBA00010990"/>
    </source>
</evidence>
<dbReference type="InterPro" id="IPR050559">
    <property type="entry name" value="P-Pant_transferase_sf"/>
</dbReference>
<dbReference type="HOGENOM" id="CLU_057011_6_2_9"/>
<dbReference type="GO" id="GO:0019878">
    <property type="term" value="P:lysine biosynthetic process via aminoadipic acid"/>
    <property type="evidence" value="ECO:0007669"/>
    <property type="project" value="TreeGrafter"/>
</dbReference>
<keyword evidence="3 8" id="KW-0808">Transferase</keyword>
<evidence type="ECO:0000256" key="5">
    <source>
        <dbReference type="ARBA" id="ARBA00022842"/>
    </source>
</evidence>
<dbReference type="Proteomes" id="UP000011728">
    <property type="component" value="Chromosome"/>
</dbReference>
<protein>
    <submittedName>
        <fullName evidence="8">Phosphopantetheine-protein transferase</fullName>
    </submittedName>
</protein>
<accession>M1LUE0</accession>
<dbReference type="AlphaFoldDB" id="M1LUE0"/>
<evidence type="ECO:0000256" key="4">
    <source>
        <dbReference type="ARBA" id="ARBA00022723"/>
    </source>
</evidence>
<evidence type="ECO:0000256" key="1">
    <source>
        <dbReference type="ARBA" id="ARBA00001946"/>
    </source>
</evidence>
<dbReference type="EMBL" id="CP004121">
    <property type="protein sequence ID" value="AGF56685.1"/>
    <property type="molecule type" value="Genomic_DNA"/>
</dbReference>
<dbReference type="PANTHER" id="PTHR12215:SF10">
    <property type="entry name" value="L-AMINOADIPATE-SEMIALDEHYDE DEHYDROGENASE-PHOSPHOPANTETHEINYL TRANSFERASE"/>
    <property type="match status" value="1"/>
</dbReference>
<dbReference type="NCBIfam" id="TIGR00556">
    <property type="entry name" value="pantethn_trn"/>
    <property type="match status" value="1"/>
</dbReference>
<feature type="domain" description="4'-phosphopantetheinyl transferase" evidence="6">
    <location>
        <begin position="102"/>
        <end position="202"/>
    </location>
</feature>
<dbReference type="GO" id="GO:0006633">
    <property type="term" value="P:fatty acid biosynthetic process"/>
    <property type="evidence" value="ECO:0007669"/>
    <property type="project" value="InterPro"/>
</dbReference>
<keyword evidence="9" id="KW-1185">Reference proteome</keyword>
<proteinExistence type="inferred from homology"/>
<evidence type="ECO:0000313" key="8">
    <source>
        <dbReference type="EMBL" id="AGF56685.1"/>
    </source>
</evidence>
<gene>
    <name evidence="8" type="ORF">Cspa_c29240</name>
</gene>
<feature type="domain" description="4'-phosphopantetheinyl transferase N-terminal" evidence="7">
    <location>
        <begin position="17"/>
        <end position="96"/>
    </location>
</feature>
<comment type="similarity">
    <text evidence="2">Belongs to the P-Pant transferase superfamily. Gsp/Sfp/HetI/AcpT family.</text>
</comment>